<proteinExistence type="predicted"/>
<protein>
    <submittedName>
        <fullName evidence="1">Uncharacterized protein</fullName>
    </submittedName>
</protein>
<gene>
    <name evidence="1" type="ORF">K443DRAFT_12485</name>
</gene>
<keyword evidence="2" id="KW-1185">Reference proteome</keyword>
<name>A0A0C9X8P2_9AGAR</name>
<dbReference type="EMBL" id="KN838815">
    <property type="protein sequence ID" value="KIJ93971.1"/>
    <property type="molecule type" value="Genomic_DNA"/>
</dbReference>
<reference evidence="2" key="2">
    <citation type="submission" date="2015-01" db="EMBL/GenBank/DDBJ databases">
        <title>Evolutionary Origins and Diversification of the Mycorrhizal Mutualists.</title>
        <authorList>
            <consortium name="DOE Joint Genome Institute"/>
            <consortium name="Mycorrhizal Genomics Consortium"/>
            <person name="Kohler A."/>
            <person name="Kuo A."/>
            <person name="Nagy L.G."/>
            <person name="Floudas D."/>
            <person name="Copeland A."/>
            <person name="Barry K.W."/>
            <person name="Cichocki N."/>
            <person name="Veneault-Fourrey C."/>
            <person name="LaButti K."/>
            <person name="Lindquist E.A."/>
            <person name="Lipzen A."/>
            <person name="Lundell T."/>
            <person name="Morin E."/>
            <person name="Murat C."/>
            <person name="Riley R."/>
            <person name="Ohm R."/>
            <person name="Sun H."/>
            <person name="Tunlid A."/>
            <person name="Henrissat B."/>
            <person name="Grigoriev I.V."/>
            <person name="Hibbett D.S."/>
            <person name="Martin F."/>
        </authorList>
    </citation>
    <scope>NUCLEOTIDE SEQUENCE [LARGE SCALE GENOMIC DNA]</scope>
    <source>
        <strain evidence="2">LaAM-08-1</strain>
    </source>
</reference>
<dbReference type="Proteomes" id="UP000054477">
    <property type="component" value="Unassembled WGS sequence"/>
</dbReference>
<dbReference type="OrthoDB" id="26681at2759"/>
<dbReference type="AlphaFoldDB" id="A0A0C9X8P2"/>
<evidence type="ECO:0000313" key="1">
    <source>
        <dbReference type="EMBL" id="KIJ93971.1"/>
    </source>
</evidence>
<accession>A0A0C9X8P2</accession>
<evidence type="ECO:0000313" key="2">
    <source>
        <dbReference type="Proteomes" id="UP000054477"/>
    </source>
</evidence>
<sequence length="141" mass="15695">MACQRAPFPPNTPHEISRTLGILTDGLKGNWQNSEDVERLCGYETALKTLFEFLRLNLTNGEHGIGPKTLSTKDGAFKPLAPYLAANLHEAAQHLGVKDSSSPHSIISRFEFKNPREKAEQILEWLISTLAIMPSLLQLFP</sequence>
<reference evidence="1 2" key="1">
    <citation type="submission" date="2014-04" db="EMBL/GenBank/DDBJ databases">
        <authorList>
            <consortium name="DOE Joint Genome Institute"/>
            <person name="Kuo A."/>
            <person name="Kohler A."/>
            <person name="Nagy L.G."/>
            <person name="Floudas D."/>
            <person name="Copeland A."/>
            <person name="Barry K.W."/>
            <person name="Cichocki N."/>
            <person name="Veneault-Fourrey C."/>
            <person name="LaButti K."/>
            <person name="Lindquist E.A."/>
            <person name="Lipzen A."/>
            <person name="Lundell T."/>
            <person name="Morin E."/>
            <person name="Murat C."/>
            <person name="Sun H."/>
            <person name="Tunlid A."/>
            <person name="Henrissat B."/>
            <person name="Grigoriev I.V."/>
            <person name="Hibbett D.S."/>
            <person name="Martin F."/>
            <person name="Nordberg H.P."/>
            <person name="Cantor M.N."/>
            <person name="Hua S.X."/>
        </authorList>
    </citation>
    <scope>NUCLEOTIDE SEQUENCE [LARGE SCALE GENOMIC DNA]</scope>
    <source>
        <strain evidence="1 2">LaAM-08-1</strain>
    </source>
</reference>
<organism evidence="1 2">
    <name type="scientific">Laccaria amethystina LaAM-08-1</name>
    <dbReference type="NCBI Taxonomy" id="1095629"/>
    <lineage>
        <taxon>Eukaryota</taxon>
        <taxon>Fungi</taxon>
        <taxon>Dikarya</taxon>
        <taxon>Basidiomycota</taxon>
        <taxon>Agaricomycotina</taxon>
        <taxon>Agaricomycetes</taxon>
        <taxon>Agaricomycetidae</taxon>
        <taxon>Agaricales</taxon>
        <taxon>Agaricineae</taxon>
        <taxon>Hydnangiaceae</taxon>
        <taxon>Laccaria</taxon>
    </lineage>
</organism>
<dbReference type="STRING" id="1095629.A0A0C9X8P2"/>
<dbReference type="HOGENOM" id="CLU_1825591_0_0_1"/>